<dbReference type="EMBL" id="MGDD01000243">
    <property type="protein sequence ID" value="OGL44050.1"/>
    <property type="molecule type" value="Genomic_DNA"/>
</dbReference>
<gene>
    <name evidence="2" type="ORF">A2161_16125</name>
</gene>
<name>A0A1F7RRT5_9BACT</name>
<sequence length="154" mass="17989">MSKKQHLKIYLDNCCLNRPFDNQTQERIRFETDSIMAILKQSELGNISLVGSEILEWEINRAPDPMRKIQIKFLTLYFKEMIDLDEEIKIRAKELKAKGFKAIDALHLASAEKAGVDFFMTTDDRFLKLSEKLENDLKIKVINPILIIKEIFDL</sequence>
<protein>
    <recommendedName>
        <fullName evidence="1">PIN domain-containing protein</fullName>
    </recommendedName>
</protein>
<comment type="caution">
    <text evidence="2">The sequence shown here is derived from an EMBL/GenBank/DDBJ whole genome shotgun (WGS) entry which is preliminary data.</text>
</comment>
<dbReference type="Gene3D" id="3.40.50.1010">
    <property type="entry name" value="5'-nuclease"/>
    <property type="match status" value="1"/>
</dbReference>
<dbReference type="AlphaFoldDB" id="A0A1F7RRT5"/>
<accession>A0A1F7RRT5</accession>
<dbReference type="Proteomes" id="UP000179266">
    <property type="component" value="Unassembled WGS sequence"/>
</dbReference>
<evidence type="ECO:0000313" key="2">
    <source>
        <dbReference type="EMBL" id="OGL44050.1"/>
    </source>
</evidence>
<dbReference type="InterPro" id="IPR029060">
    <property type="entry name" value="PIN-like_dom_sf"/>
</dbReference>
<evidence type="ECO:0000313" key="3">
    <source>
        <dbReference type="Proteomes" id="UP000179266"/>
    </source>
</evidence>
<dbReference type="SUPFAM" id="SSF88723">
    <property type="entry name" value="PIN domain-like"/>
    <property type="match status" value="1"/>
</dbReference>
<feature type="domain" description="PIN" evidence="1">
    <location>
        <begin position="62"/>
        <end position="130"/>
    </location>
</feature>
<reference evidence="2 3" key="1">
    <citation type="journal article" date="2016" name="Nat. Commun.">
        <title>Thousands of microbial genomes shed light on interconnected biogeochemical processes in an aquifer system.</title>
        <authorList>
            <person name="Anantharaman K."/>
            <person name="Brown C.T."/>
            <person name="Hug L.A."/>
            <person name="Sharon I."/>
            <person name="Castelle C.J."/>
            <person name="Probst A.J."/>
            <person name="Thomas B.C."/>
            <person name="Singh A."/>
            <person name="Wilkins M.J."/>
            <person name="Karaoz U."/>
            <person name="Brodie E.L."/>
            <person name="Williams K.H."/>
            <person name="Hubbard S.S."/>
            <person name="Banfield J.F."/>
        </authorList>
    </citation>
    <scope>NUCLEOTIDE SEQUENCE [LARGE SCALE GENOMIC DNA]</scope>
</reference>
<evidence type="ECO:0000259" key="1">
    <source>
        <dbReference type="Pfam" id="PF01850"/>
    </source>
</evidence>
<organism evidence="2 3">
    <name type="scientific">Candidatus Schekmanbacteria bacterium RBG_13_48_7</name>
    <dbReference type="NCBI Taxonomy" id="1817878"/>
    <lineage>
        <taxon>Bacteria</taxon>
        <taxon>Candidatus Schekmaniibacteriota</taxon>
    </lineage>
</organism>
<proteinExistence type="predicted"/>
<dbReference type="InterPro" id="IPR002716">
    <property type="entry name" value="PIN_dom"/>
</dbReference>
<dbReference type="Pfam" id="PF01850">
    <property type="entry name" value="PIN"/>
    <property type="match status" value="1"/>
</dbReference>